<dbReference type="InterPro" id="IPR010071">
    <property type="entry name" value="AA_adenyl_dom"/>
</dbReference>
<dbReference type="Pfam" id="PF00550">
    <property type="entry name" value="PP-binding"/>
    <property type="match status" value="1"/>
</dbReference>
<dbReference type="Gene3D" id="3.30.559.10">
    <property type="entry name" value="Chloramphenicol acetyltransferase-like domain"/>
    <property type="match status" value="2"/>
</dbReference>
<dbReference type="PROSITE" id="PS50075">
    <property type="entry name" value="CARRIER"/>
    <property type="match status" value="1"/>
</dbReference>
<dbReference type="InterPro" id="IPR006162">
    <property type="entry name" value="Ppantetheine_attach_site"/>
</dbReference>
<proteinExistence type="predicted"/>
<keyword evidence="4" id="KW-0436">Ligase</keyword>
<evidence type="ECO:0000313" key="6">
    <source>
        <dbReference type="EMBL" id="EAB8477360.1"/>
    </source>
</evidence>
<dbReference type="PANTHER" id="PTHR45527">
    <property type="entry name" value="NONRIBOSOMAL PEPTIDE SYNTHETASE"/>
    <property type="match status" value="1"/>
</dbReference>
<dbReference type="InterPro" id="IPR000873">
    <property type="entry name" value="AMP-dep_synth/lig_dom"/>
</dbReference>
<feature type="domain" description="Carrier" evidence="5">
    <location>
        <begin position="995"/>
        <end position="1070"/>
    </location>
</feature>
<evidence type="ECO:0000256" key="3">
    <source>
        <dbReference type="ARBA" id="ARBA00022553"/>
    </source>
</evidence>
<dbReference type="GO" id="GO:0044550">
    <property type="term" value="P:secondary metabolite biosynthetic process"/>
    <property type="evidence" value="ECO:0007669"/>
    <property type="project" value="TreeGrafter"/>
</dbReference>
<organism evidence="6">
    <name type="scientific">Salmonella enterica subsp. enterica serovar Java</name>
    <dbReference type="NCBI Taxonomy" id="224729"/>
    <lineage>
        <taxon>Bacteria</taxon>
        <taxon>Pseudomonadati</taxon>
        <taxon>Pseudomonadota</taxon>
        <taxon>Gammaproteobacteria</taxon>
        <taxon>Enterobacterales</taxon>
        <taxon>Enterobacteriaceae</taxon>
        <taxon>Salmonella</taxon>
    </lineage>
</organism>
<dbReference type="InterPro" id="IPR001242">
    <property type="entry name" value="Condensation_dom"/>
</dbReference>
<dbReference type="Gene3D" id="1.10.1200.10">
    <property type="entry name" value="ACP-like"/>
    <property type="match status" value="1"/>
</dbReference>
<comment type="cofactor">
    <cofactor evidence="1">
        <name>pantetheine 4'-phosphate</name>
        <dbReference type="ChEBI" id="CHEBI:47942"/>
    </cofactor>
</comment>
<dbReference type="Gene3D" id="3.30.559.30">
    <property type="entry name" value="Nonribosomal peptide synthetase, condensation domain"/>
    <property type="match status" value="2"/>
</dbReference>
<dbReference type="InterPro" id="IPR020845">
    <property type="entry name" value="AMP-binding_CS"/>
</dbReference>
<dbReference type="GO" id="GO:0031177">
    <property type="term" value="F:phosphopantetheine binding"/>
    <property type="evidence" value="ECO:0007669"/>
    <property type="project" value="TreeGrafter"/>
</dbReference>
<evidence type="ECO:0000259" key="5">
    <source>
        <dbReference type="PROSITE" id="PS50075"/>
    </source>
</evidence>
<evidence type="ECO:0000256" key="4">
    <source>
        <dbReference type="ARBA" id="ARBA00022598"/>
    </source>
</evidence>
<dbReference type="GO" id="GO:0016877">
    <property type="term" value="F:ligase activity, forming carbon-sulfur bonds"/>
    <property type="evidence" value="ECO:0007669"/>
    <property type="project" value="UniProtKB-ARBA"/>
</dbReference>
<dbReference type="InterPro" id="IPR042099">
    <property type="entry name" value="ANL_N_sf"/>
</dbReference>
<dbReference type="Gene3D" id="3.30.300.30">
    <property type="match status" value="1"/>
</dbReference>
<dbReference type="PROSITE" id="PS00012">
    <property type="entry name" value="PHOSPHOPANTETHEINE"/>
    <property type="match status" value="1"/>
</dbReference>
<dbReference type="GO" id="GO:0043041">
    <property type="term" value="P:amino acid activation for nonribosomal peptide biosynthetic process"/>
    <property type="evidence" value="ECO:0007669"/>
    <property type="project" value="TreeGrafter"/>
</dbReference>
<sequence>MNCLNNSWDVFPMSDMQKAYWISITEGVLENSSRIQYYCEYNLADFDLARFTLAWRNVLHRHDMLRTVAADDGKQRIIEHLPNDGLSYTDLRGMEERQKQVLFDDTRHWLSHRKFSCSESPQFDLHLLQDADVTTFLLSLNMWGVDAPSVNIILSDLAHYYYHPQQDLPVLTLHYRDYIREYSRRENTPEYAQSEAYWDKRLASTNEPPALPTRLALSRNMDIAASAENFQQLAHIFSPAEVNLLQARAKELDINVDTLILSAFAEAVSYWNESHDFSLNVPRFNRPEFAHQINDIVGEFSSFSILSLNLTNIPTFEERIRYIHRQYLDDLKHGQVSGSKQLRKLAEANNAASLTTFPVVFTLSHGVNPHRDALKGKLFGEVQFDISHTPNVLLDCRHEFYQGKLAVRWDYVRNYFADGCIDAMFRAFGRIVAGVIAPDYRQYIQQVSVISLPEEQRKVRQVINHNRVPFNEKPLFRQFAELMQTPAQDAVDAVICEETTLSYQTLFNRACQLGAFIHSSRSQPEHQAIVAILLPKGWQQIVAVWGVLASGAAYLPLDIDQPAGRIAQILADARPGLIIVDAVTRHLVPETFHAPIVNVAEADAIFAQNYVPSAADLPGYSVPQEALIYVMYTSGTTGKPKGVMIRHKGVNNAIDYSRQTFIAYPEKLVVLGVSALHHDMSVFDTLGTFLHRGVVVLPPEGKRKDPDAWAKIILRYNVNCIVAVPAIVEMLLTWSEFKKYRFASLKTVLMGGDWIAPNILQRMRGIFPEDISAYSVGGPTETTMWNIANKIDNEPEWPSVPYGRPIQNCAYYILNSRLQEVPDWVVGEMYCGGISLAEGYLNDAQRTDEKFIHHPVSHQRLYNTGDLGLYHPDGRIEFIGRKDGQIKIRGIRIECGEVQVKLEQLAEVTRAVVYVYKESLAAALILRPDAARLTDAEWYERSKDLLPVSMIPSVWVQLNELPLTKNQKVDIPGLKRITAEYLSSGAVAFAQEPPAPRSANLARLADIWEKLLCKPVSGEDDNFFSLGGDSLSLIRLSTEILKQLKVQISFAELLMNLSLRDQVALIDRRSTTETADEITIIPHLDTAQYPLLPGQEDMWLAEKFSAGKIKFRIIVGFIAGETLDYARMERSLETLRRQHLVLSLLFSLTSKGLTQFSDPNRPLPLFVGQPVAAPDLAGKISEIESRDFNLFDEYAWNVHVLPLEEGGQAWIFNFHHMIFDGWSINVFFTELQNIYGNQPLLTKPATNYGDYVCWKKERISHNERESLDYWSTVIAGGNDLISAPGDAKPVSSIIQHTLETSSSELLLRFCNQNKTTPFIVLFSIFQLTLLQHFNKDNFFIGISVAGRDHPDTENMLGCFISNPIFRVRKLPECTLADMVEQVKDDYAYVLKYPVPSFSKLVKQLGIQGNKNGFNDFCQACFVMQPSSPQTICFDGMEMQQLDIVSHEVRLIYEMSCWQQNNNEFILMLNFDKSKAEEQHARSLMSVYIRFISNLLHSPDKPVADIV</sequence>
<name>A0A3Y9C042_SALEB</name>
<accession>A0A3Y9C042</accession>
<dbReference type="PANTHER" id="PTHR45527:SF10">
    <property type="entry name" value="PYOCHELIN SYNTHASE PCHF"/>
    <property type="match status" value="1"/>
</dbReference>
<dbReference type="InterPro" id="IPR009081">
    <property type="entry name" value="PP-bd_ACP"/>
</dbReference>
<reference evidence="6" key="1">
    <citation type="submission" date="2018-08" db="EMBL/GenBank/DDBJ databases">
        <authorList>
            <person name="Ashton P.M."/>
            <person name="Dallman T."/>
            <person name="Nair S."/>
            <person name="De Pinna E."/>
            <person name="Peters T."/>
            <person name="Grant K."/>
        </authorList>
    </citation>
    <scope>NUCLEOTIDE SEQUENCE [LARGE SCALE GENOMIC DNA]</scope>
    <source>
        <strain evidence="6">43913</strain>
    </source>
</reference>
<dbReference type="GO" id="GO:0005737">
    <property type="term" value="C:cytoplasm"/>
    <property type="evidence" value="ECO:0007669"/>
    <property type="project" value="TreeGrafter"/>
</dbReference>
<dbReference type="Pfam" id="PF00501">
    <property type="entry name" value="AMP-binding"/>
    <property type="match status" value="1"/>
</dbReference>
<dbReference type="NCBIfam" id="TIGR01733">
    <property type="entry name" value="AA-adenyl-dom"/>
    <property type="match status" value="1"/>
</dbReference>
<dbReference type="PROSITE" id="PS00455">
    <property type="entry name" value="AMP_BINDING"/>
    <property type="match status" value="1"/>
</dbReference>
<dbReference type="EMBL" id="AAAFYZ010000033">
    <property type="protein sequence ID" value="EAB8477360.1"/>
    <property type="molecule type" value="Genomic_DNA"/>
</dbReference>
<keyword evidence="2" id="KW-0596">Phosphopantetheine</keyword>
<keyword evidence="3" id="KW-0597">Phosphoprotein</keyword>
<dbReference type="SUPFAM" id="SSF56801">
    <property type="entry name" value="Acetyl-CoA synthetase-like"/>
    <property type="match status" value="1"/>
</dbReference>
<gene>
    <name evidence="6" type="ORF">AU894_14200</name>
</gene>
<dbReference type="Gene3D" id="3.40.50.12780">
    <property type="entry name" value="N-terminal domain of ligase-like"/>
    <property type="match status" value="1"/>
</dbReference>
<dbReference type="InterPro" id="IPR045851">
    <property type="entry name" value="AMP-bd_C_sf"/>
</dbReference>
<dbReference type="SUPFAM" id="SSF52777">
    <property type="entry name" value="CoA-dependent acyltransferases"/>
    <property type="match status" value="4"/>
</dbReference>
<evidence type="ECO:0000256" key="1">
    <source>
        <dbReference type="ARBA" id="ARBA00001957"/>
    </source>
</evidence>
<protein>
    <submittedName>
        <fullName evidence="6">Amino acid adenylation domain-containing protein</fullName>
    </submittedName>
</protein>
<dbReference type="InterPro" id="IPR036736">
    <property type="entry name" value="ACP-like_sf"/>
</dbReference>
<dbReference type="InterPro" id="IPR023213">
    <property type="entry name" value="CAT-like_dom_sf"/>
</dbReference>
<dbReference type="Proteomes" id="UP000839644">
    <property type="component" value="Unassembled WGS sequence"/>
</dbReference>
<comment type="caution">
    <text evidence="6">The sequence shown here is derived from an EMBL/GenBank/DDBJ whole genome shotgun (WGS) entry which is preliminary data.</text>
</comment>
<dbReference type="Pfam" id="PF00668">
    <property type="entry name" value="Condensation"/>
    <property type="match status" value="2"/>
</dbReference>
<dbReference type="SUPFAM" id="SSF47336">
    <property type="entry name" value="ACP-like"/>
    <property type="match status" value="1"/>
</dbReference>
<evidence type="ECO:0000256" key="2">
    <source>
        <dbReference type="ARBA" id="ARBA00022450"/>
    </source>
</evidence>